<dbReference type="EMBL" id="CP119963">
    <property type="protein sequence ID" value="WFD40370.1"/>
    <property type="molecule type" value="Genomic_DNA"/>
</dbReference>
<dbReference type="InterPro" id="IPR029033">
    <property type="entry name" value="His_PPase_superfam"/>
</dbReference>
<dbReference type="Pfam" id="PF00300">
    <property type="entry name" value="His_Phos_1"/>
    <property type="match status" value="1"/>
</dbReference>
<organism evidence="1 2">
    <name type="scientific">Malassezia japonica</name>
    <dbReference type="NCBI Taxonomy" id="223818"/>
    <lineage>
        <taxon>Eukaryota</taxon>
        <taxon>Fungi</taxon>
        <taxon>Dikarya</taxon>
        <taxon>Basidiomycota</taxon>
        <taxon>Ustilaginomycotina</taxon>
        <taxon>Malasseziomycetes</taxon>
        <taxon>Malasseziales</taxon>
        <taxon>Malasseziaceae</taxon>
        <taxon>Malassezia</taxon>
    </lineage>
</organism>
<protein>
    <recommendedName>
        <fullName evidence="3">Phosphoglycerate mutase-like protein</fullName>
    </recommendedName>
</protein>
<evidence type="ECO:0008006" key="3">
    <source>
        <dbReference type="Google" id="ProtNLM"/>
    </source>
</evidence>
<dbReference type="AlphaFoldDB" id="A0AAF0F3Y2"/>
<sequence length="263" mass="29798">MVDTVYVARHGFRMAITHFNAANQLPRDPPLTAHGEGQARKMADFFASLPKDEQPQLVISSPFSRCITTAMPTVERLDLELVIEPGLAEWFPPVWPTDTGVHPSPPRADQVKDYFPRVSTRWTPLMYPDPEGETIADVHHRMYACFERLNRRCEEWGIHRVLLVSHAASSIALGRMLLTAGQVEHAKHDIRAGTASVSKYAYENGRWKQEYNGNTSFLPGGSEREWDFGYVPENNTEPGMGVGWTDRYAPKDTSLIYRARSRL</sequence>
<dbReference type="PANTHER" id="PTHR16469">
    <property type="entry name" value="UBIQUITIN-ASSOCIATED AND SH3 DOMAIN-CONTAINING BA-RELATED"/>
    <property type="match status" value="1"/>
</dbReference>
<proteinExistence type="predicted"/>
<dbReference type="RefSeq" id="XP_060123267.1">
    <property type="nucleotide sequence ID" value="XM_060267284.1"/>
</dbReference>
<evidence type="ECO:0000313" key="1">
    <source>
        <dbReference type="EMBL" id="WFD40370.1"/>
    </source>
</evidence>
<accession>A0AAF0F3Y2</accession>
<dbReference type="PANTHER" id="PTHR16469:SF51">
    <property type="entry name" value="TRANSCRIPTION FACTOR TAU 55 KDA SUBUNIT"/>
    <property type="match status" value="1"/>
</dbReference>
<reference evidence="1" key="1">
    <citation type="submission" date="2023-03" db="EMBL/GenBank/DDBJ databases">
        <title>Mating type loci evolution in Malassezia.</title>
        <authorList>
            <person name="Coelho M.A."/>
        </authorList>
    </citation>
    <scope>NUCLEOTIDE SEQUENCE</scope>
    <source>
        <strain evidence="1">CBS 9431</strain>
    </source>
</reference>
<dbReference type="SMART" id="SM00855">
    <property type="entry name" value="PGAM"/>
    <property type="match status" value="1"/>
</dbReference>
<dbReference type="Gene3D" id="3.40.50.1240">
    <property type="entry name" value="Phosphoglycerate mutase-like"/>
    <property type="match status" value="1"/>
</dbReference>
<dbReference type="InterPro" id="IPR051710">
    <property type="entry name" value="Phosphatase_SH3-domain"/>
</dbReference>
<name>A0AAF0F3Y2_9BASI</name>
<dbReference type="Proteomes" id="UP001217754">
    <property type="component" value="Chromosome 6"/>
</dbReference>
<evidence type="ECO:0000313" key="2">
    <source>
        <dbReference type="Proteomes" id="UP001217754"/>
    </source>
</evidence>
<dbReference type="CDD" id="cd07067">
    <property type="entry name" value="HP_PGM_like"/>
    <property type="match status" value="1"/>
</dbReference>
<dbReference type="SUPFAM" id="SSF53254">
    <property type="entry name" value="Phosphoglycerate mutase-like"/>
    <property type="match status" value="1"/>
</dbReference>
<dbReference type="InterPro" id="IPR013078">
    <property type="entry name" value="His_Pase_superF_clade-1"/>
</dbReference>
<keyword evidence="2" id="KW-1185">Reference proteome</keyword>
<dbReference type="GeneID" id="85227007"/>
<gene>
    <name evidence="1" type="ORF">MJAP1_003356</name>
</gene>